<evidence type="ECO:0000313" key="1">
    <source>
        <dbReference type="EMBL" id="KAJ7758619.1"/>
    </source>
</evidence>
<accession>A0AAD7JB67</accession>
<evidence type="ECO:0000313" key="2">
    <source>
        <dbReference type="Proteomes" id="UP001215598"/>
    </source>
</evidence>
<organism evidence="1 2">
    <name type="scientific">Mycena metata</name>
    <dbReference type="NCBI Taxonomy" id="1033252"/>
    <lineage>
        <taxon>Eukaryota</taxon>
        <taxon>Fungi</taxon>
        <taxon>Dikarya</taxon>
        <taxon>Basidiomycota</taxon>
        <taxon>Agaricomycotina</taxon>
        <taxon>Agaricomycetes</taxon>
        <taxon>Agaricomycetidae</taxon>
        <taxon>Agaricales</taxon>
        <taxon>Marasmiineae</taxon>
        <taxon>Mycenaceae</taxon>
        <taxon>Mycena</taxon>
    </lineage>
</organism>
<protein>
    <submittedName>
        <fullName evidence="1">Uncharacterized protein</fullName>
    </submittedName>
</protein>
<keyword evidence="2" id="KW-1185">Reference proteome</keyword>
<sequence length="358" mass="40722">GVPLAVHGKAEPEPFHVQVGSDVSDLPASRKTSGLLACTSKYFMCDHCDTPFYALVDPDSFDPITKHNLELNARDPWRYLKYAFRARDASEEVAEEISQRRGVRYSVVDRLVNWLLGETGLFDPMHAIFGTVIRHLCKNILFKNGMVNTKQMEKLERFFKDLIWPPSISRLPPSVARGAGSIKADQWRSQITVFFVGLFHAWEVDGEIPDVDAEPSAPPKRSLYRLVSVRMDRSLRRHYDAVVQFTAGVRILTSNTISPNEVGRGCKTVQCAVQSWAAMNCHLVPYFHYMAAHLEPQFLKHGPIPGWWTFPYERNNGFLGRFNHNGHSGGEIEGTMMRGWWKTTMIQDLVRSCTLLRV</sequence>
<dbReference type="Proteomes" id="UP001215598">
    <property type="component" value="Unassembled WGS sequence"/>
</dbReference>
<dbReference type="PANTHER" id="PTHR46579:SF2">
    <property type="entry name" value="C2H2-TYPE DOMAIN-CONTAINING PROTEIN"/>
    <property type="match status" value="1"/>
</dbReference>
<reference evidence="1" key="1">
    <citation type="submission" date="2023-03" db="EMBL/GenBank/DDBJ databases">
        <title>Massive genome expansion in bonnet fungi (Mycena s.s.) driven by repeated elements and novel gene families across ecological guilds.</title>
        <authorList>
            <consortium name="Lawrence Berkeley National Laboratory"/>
            <person name="Harder C.B."/>
            <person name="Miyauchi S."/>
            <person name="Viragh M."/>
            <person name="Kuo A."/>
            <person name="Thoen E."/>
            <person name="Andreopoulos B."/>
            <person name="Lu D."/>
            <person name="Skrede I."/>
            <person name="Drula E."/>
            <person name="Henrissat B."/>
            <person name="Morin E."/>
            <person name="Kohler A."/>
            <person name="Barry K."/>
            <person name="LaButti K."/>
            <person name="Morin E."/>
            <person name="Salamov A."/>
            <person name="Lipzen A."/>
            <person name="Mereny Z."/>
            <person name="Hegedus B."/>
            <person name="Baldrian P."/>
            <person name="Stursova M."/>
            <person name="Weitz H."/>
            <person name="Taylor A."/>
            <person name="Grigoriev I.V."/>
            <person name="Nagy L.G."/>
            <person name="Martin F."/>
            <person name="Kauserud H."/>
        </authorList>
    </citation>
    <scope>NUCLEOTIDE SEQUENCE</scope>
    <source>
        <strain evidence="1">CBHHK182m</strain>
    </source>
</reference>
<proteinExistence type="predicted"/>
<feature type="non-terminal residue" evidence="1">
    <location>
        <position position="1"/>
    </location>
</feature>
<name>A0AAD7JB67_9AGAR</name>
<dbReference type="PANTHER" id="PTHR46579">
    <property type="entry name" value="F5/8 TYPE C DOMAIN-CONTAINING PROTEIN-RELATED"/>
    <property type="match status" value="1"/>
</dbReference>
<comment type="caution">
    <text evidence="1">The sequence shown here is derived from an EMBL/GenBank/DDBJ whole genome shotgun (WGS) entry which is preliminary data.</text>
</comment>
<dbReference type="EMBL" id="JARKIB010000041">
    <property type="protein sequence ID" value="KAJ7758619.1"/>
    <property type="molecule type" value="Genomic_DNA"/>
</dbReference>
<dbReference type="AlphaFoldDB" id="A0AAD7JB67"/>
<gene>
    <name evidence="1" type="ORF">B0H16DRAFT_1313721</name>
</gene>